<feature type="transmembrane region" description="Helical" evidence="1">
    <location>
        <begin position="12"/>
        <end position="30"/>
    </location>
</feature>
<dbReference type="EMBL" id="CABVPX010000010">
    <property type="protein sequence ID" value="VWB64067.1"/>
    <property type="molecule type" value="Genomic_DNA"/>
</dbReference>
<accession>A0A9Q9UQT1</accession>
<dbReference type="Proteomes" id="UP000494172">
    <property type="component" value="Unassembled WGS sequence"/>
</dbReference>
<dbReference type="RefSeq" id="WP_174992779.1">
    <property type="nucleotide sequence ID" value="NZ_CABVPX010000010.1"/>
</dbReference>
<keyword evidence="1" id="KW-1133">Transmembrane helix</keyword>
<proteinExistence type="predicted"/>
<name>A0A9Q9UQT1_9BURK</name>
<feature type="transmembrane region" description="Helical" evidence="1">
    <location>
        <begin position="36"/>
        <end position="53"/>
    </location>
</feature>
<gene>
    <name evidence="2" type="ORF">BAR24066_02978</name>
</gene>
<dbReference type="AlphaFoldDB" id="A0A9Q9UQT1"/>
<evidence type="ECO:0000256" key="1">
    <source>
        <dbReference type="SAM" id="Phobius"/>
    </source>
</evidence>
<protein>
    <recommendedName>
        <fullName evidence="4">DUF4760 domain-containing protein</fullName>
    </recommendedName>
</protein>
<keyword evidence="1" id="KW-0812">Transmembrane</keyword>
<keyword evidence="1" id="KW-0472">Membrane</keyword>
<evidence type="ECO:0000313" key="3">
    <source>
        <dbReference type="Proteomes" id="UP000494172"/>
    </source>
</evidence>
<reference evidence="2 3" key="1">
    <citation type="submission" date="2019-09" db="EMBL/GenBank/DDBJ databases">
        <authorList>
            <person name="Depoorter E."/>
        </authorList>
    </citation>
    <scope>NUCLEOTIDE SEQUENCE [LARGE SCALE GENOMIC DNA]</scope>
    <source>
        <strain evidence="2">LMG 24066</strain>
    </source>
</reference>
<organism evidence="2 3">
    <name type="scientific">Burkholderia arboris</name>
    <dbReference type="NCBI Taxonomy" id="488730"/>
    <lineage>
        <taxon>Bacteria</taxon>
        <taxon>Pseudomonadati</taxon>
        <taxon>Pseudomonadota</taxon>
        <taxon>Betaproteobacteria</taxon>
        <taxon>Burkholderiales</taxon>
        <taxon>Burkholderiaceae</taxon>
        <taxon>Burkholderia</taxon>
        <taxon>Burkholderia cepacia complex</taxon>
    </lineage>
</organism>
<evidence type="ECO:0008006" key="4">
    <source>
        <dbReference type="Google" id="ProtNLM"/>
    </source>
</evidence>
<evidence type="ECO:0000313" key="2">
    <source>
        <dbReference type="EMBL" id="VWB64067.1"/>
    </source>
</evidence>
<comment type="caution">
    <text evidence="2">The sequence shown here is derived from an EMBL/GenBank/DDBJ whole genome shotgun (WGS) entry which is preliminary data.</text>
</comment>
<sequence>MRKIPEWTIQLAWAICSVFATGAVWYFLSLKQYSDAAYATVVALIFAGAAIYLHRRKDKADAVASPVEEFARRYTGQASDIRFIKALPKLRRVVYDSAREGWDTGITVEMRQASYDVIDFLEYAWLRLAEFYPVGHFGLRGPRSYIRNYIRDRFQFHWAKHEPNGPGTGGTIVGVLVGGDVIDDLERMTSDTVRALFVHHDNFEFDEWQRERSAQAQEE</sequence>